<dbReference type="GO" id="GO:0061630">
    <property type="term" value="F:ubiquitin protein ligase activity"/>
    <property type="evidence" value="ECO:0007669"/>
    <property type="project" value="TreeGrafter"/>
</dbReference>
<sequence>NDNILSTNSLSPIYQRFSGQNFHKDLNFIDKIERSKSYPMEKMSNGSRCIFIPGNEMALMLKTSSDYVHSSNLDSYYGFKAEIIGYEFPKMKSFVNDIMMKNFDQDTMLYYIDHMIQMFECNVINLFCSIIDELMNCSPIEIMIENSDQAKQDKLMQKYSASDLKMAEKIFEENSNLLQKGFDLDPSLLVNKNITIENLYDNIQTNIHPFLDDFIELNIDTSGARLALWLQNEAFILPNSCLINIITNNNDNNEYCPKCYQLLIEMNPINIMKKLCHHCKYELFVKSISQSNNNNPVIKVGEKILFKIITRDQHEEIAYDPNACVEIQINFITFNSSSTTALFDRRENFQPKESSIAQIILQNPYQTIVKDKTRYHSITMMKMYENYSLEELRLEFPMELSKREKMIHDKNVSFLDKTTISTRSFDSGYYLACWTPTSIGSYRVELIVDGEKSENSIIINVDNCMDDSKSNAFKDNNVQQIKHLADISNGQNFSRLKNARNYPLKHLIRKFICSDSAGLRIRSLPSLQSEQIGIVSVNGLLTIIDQSENDDGIWVRLSNESIQAYSTSNTISICNAINNDSVGGGGQLLCNQLSNNNNDGNTIIISSISDNNNQQLADNIKSSSTFTLHDISIVIGSIPLNDIVYAVEIVQNEFGCWIRLSQDSLHSYINTLYRSSLFDNNFEGWILLQNINGMIYLQNIQRNYLNSTIMMTDDNCKDNPNQCHQYNNNKYVDTNQDLLPVKMAISNRSAQCIRAVFAAFIWHEGILNDFLTAASYLKFNANITKDFVQRSNQIDFNNQRQQSQKNVSKIRHTTTGNTKNINRRHQKIIFRHSVEVSQLLGLYRTSDENSNINFLENNNNIQNSTDDNENHHIDYNEIIINQNSLTVDDDVDQTETVPEILLNLLQIWEFVSVECLRQISSIRNRKDAIVVPKLTELKLLMNNDEDKYCEPSKQQSDLLITANTTRTQKQYECDKSTIDLNKNSQNDLKQNNVWPKSTTDNLYQSLMANVRFLLSLSPSNGDHSSMAMDKNSFTTEMLNRKLFDPFIVNDSDNFFPIHLLNNLGIRKSVYEQQIAEERLSDLATIFDDHQHLLSPDFFNYSNMTNNDELIHHQQTQLKMKKKRPVKFYRSISVGMNDQDKSCHFVEKTSNDNNDLSSTNLVTKKSIKSNETLYLDSKQKINMPFLCKPSTTLIDLIDKFQPKIENEQSQIMCSDVMKFIFSYKTIDAYNLLVKCSICSSAYRSLALNIINWLLINASNLHSIHDLLWIFVNSLLPKNDSEMVANNHDDDITNNDKDGKCKQKNKNVHQSLKSSYNHDVCRHPFNNLKMAGELANQLVTESLHRLMRSISNLLPLLPMGSPLQRMAIRCFGMEFTSVDHNFLHECKVFSHISAILTHSSMEMDNNFIHCHSDNSETKTDQDEYQTIVLITKELTQMFDLRTSSRPTMISSLNDNSTETFWESGNEDRNKIKFIQIQRNVN</sequence>
<name>A0A1Y3AMZ8_EURMA</name>
<organism evidence="2 3">
    <name type="scientific">Euroglyphus maynei</name>
    <name type="common">Mayne's house dust mite</name>
    <dbReference type="NCBI Taxonomy" id="6958"/>
    <lineage>
        <taxon>Eukaryota</taxon>
        <taxon>Metazoa</taxon>
        <taxon>Ecdysozoa</taxon>
        <taxon>Arthropoda</taxon>
        <taxon>Chelicerata</taxon>
        <taxon>Arachnida</taxon>
        <taxon>Acari</taxon>
        <taxon>Acariformes</taxon>
        <taxon>Sarcoptiformes</taxon>
        <taxon>Astigmata</taxon>
        <taxon>Psoroptidia</taxon>
        <taxon>Analgoidea</taxon>
        <taxon>Pyroglyphidae</taxon>
        <taxon>Pyroglyphinae</taxon>
        <taxon>Euroglyphus</taxon>
    </lineage>
</organism>
<comment type="caution">
    <text evidence="2">The sequence shown here is derived from an EMBL/GenBank/DDBJ whole genome shotgun (WGS) entry which is preliminary data.</text>
</comment>
<proteinExistence type="predicted"/>
<feature type="non-terminal residue" evidence="2">
    <location>
        <position position="1479"/>
    </location>
</feature>
<dbReference type="Pfam" id="PF21240">
    <property type="entry name" value="Nup98_GLEBS"/>
    <property type="match status" value="1"/>
</dbReference>
<evidence type="ECO:0000313" key="3">
    <source>
        <dbReference type="Proteomes" id="UP000194236"/>
    </source>
</evidence>
<dbReference type="PROSITE" id="PS51284">
    <property type="entry name" value="DOC"/>
    <property type="match status" value="1"/>
</dbReference>
<dbReference type="GO" id="GO:0005886">
    <property type="term" value="C:plasma membrane"/>
    <property type="evidence" value="ECO:0007669"/>
    <property type="project" value="TreeGrafter"/>
</dbReference>
<dbReference type="EMBL" id="MUJZ01071169">
    <property type="protein sequence ID" value="OTF69308.1"/>
    <property type="molecule type" value="Genomic_DNA"/>
</dbReference>
<gene>
    <name evidence="2" type="ORF">BLA29_000825</name>
</gene>
<dbReference type="PANTHER" id="PTHR45943">
    <property type="entry name" value="E3 UBIQUITIN-PROTEIN LIGASE MYCBP2"/>
    <property type="match status" value="1"/>
</dbReference>
<dbReference type="PANTHER" id="PTHR45943:SF1">
    <property type="entry name" value="E3 UBIQUITIN-PROTEIN LIGASE MYCBP2"/>
    <property type="match status" value="1"/>
</dbReference>
<protein>
    <submittedName>
        <fullName evidence="2">E3 ubiquitin-protein ligase-like protein</fullName>
    </submittedName>
</protein>
<feature type="non-terminal residue" evidence="2">
    <location>
        <position position="1"/>
    </location>
</feature>
<keyword evidence="3" id="KW-1185">Reference proteome</keyword>
<dbReference type="OrthoDB" id="6504512at2759"/>
<dbReference type="GO" id="GO:0007411">
    <property type="term" value="P:axon guidance"/>
    <property type="evidence" value="ECO:0007669"/>
    <property type="project" value="TreeGrafter"/>
</dbReference>
<dbReference type="GO" id="GO:0005634">
    <property type="term" value="C:nucleus"/>
    <property type="evidence" value="ECO:0007669"/>
    <property type="project" value="TreeGrafter"/>
</dbReference>
<feature type="domain" description="DOC" evidence="1">
    <location>
        <begin position="1408"/>
        <end position="1479"/>
    </location>
</feature>
<evidence type="ECO:0000259" key="1">
    <source>
        <dbReference type="PROSITE" id="PS51284"/>
    </source>
</evidence>
<dbReference type="GO" id="GO:0008582">
    <property type="term" value="P:regulation of synaptic assembly at neuromuscular junction"/>
    <property type="evidence" value="ECO:0007669"/>
    <property type="project" value="TreeGrafter"/>
</dbReference>
<dbReference type="Proteomes" id="UP000194236">
    <property type="component" value="Unassembled WGS sequence"/>
</dbReference>
<dbReference type="Gene3D" id="1.10.10.2360">
    <property type="match status" value="1"/>
</dbReference>
<evidence type="ECO:0000313" key="2">
    <source>
        <dbReference type="EMBL" id="OTF69308.1"/>
    </source>
</evidence>
<accession>A0A1Y3AMZ8</accession>
<dbReference type="InterPro" id="IPR004939">
    <property type="entry name" value="APC_su10/DOC_dom"/>
</dbReference>
<reference evidence="2 3" key="1">
    <citation type="submission" date="2017-03" db="EMBL/GenBank/DDBJ databases">
        <title>Genome Survey of Euroglyphus maynei.</title>
        <authorList>
            <person name="Arlian L.G."/>
            <person name="Morgan M.S."/>
            <person name="Rider S.D."/>
        </authorList>
    </citation>
    <scope>NUCLEOTIDE SEQUENCE [LARGE SCALE GENOMIC DNA]</scope>
    <source>
        <strain evidence="2">Arlian Lab</strain>
        <tissue evidence="2">Whole body</tissue>
    </source>
</reference>